<dbReference type="EMBL" id="CAEY01000831">
    <property type="status" value="NOT_ANNOTATED_CDS"/>
    <property type="molecule type" value="Genomic_DNA"/>
</dbReference>
<evidence type="ECO:0000259" key="3">
    <source>
        <dbReference type="SMART" id="SM00875"/>
    </source>
</evidence>
<dbReference type="AlphaFoldDB" id="T1JY93"/>
<keyword evidence="2" id="KW-0677">Repeat</keyword>
<proteinExistence type="predicted"/>
<dbReference type="PANTHER" id="PTHR45632">
    <property type="entry name" value="LD33804P"/>
    <property type="match status" value="1"/>
</dbReference>
<dbReference type="PANTHER" id="PTHR45632:SF3">
    <property type="entry name" value="KELCH-LIKE PROTEIN 32"/>
    <property type="match status" value="1"/>
</dbReference>
<dbReference type="InterPro" id="IPR011333">
    <property type="entry name" value="SKP1/BTB/POZ_sf"/>
</dbReference>
<dbReference type="HOGENOM" id="CLU_020442_0_0_1"/>
<protein>
    <recommendedName>
        <fullName evidence="3">BACK domain-containing protein</fullName>
    </recommendedName>
</protein>
<dbReference type="SMART" id="SM00875">
    <property type="entry name" value="BACK"/>
    <property type="match status" value="1"/>
</dbReference>
<evidence type="ECO:0000313" key="4">
    <source>
        <dbReference type="EnsemblMetazoa" id="tetur02g14871.1"/>
    </source>
</evidence>
<accession>T1JY93</accession>
<dbReference type="EnsemblMetazoa" id="tetur02g14871.1">
    <property type="protein sequence ID" value="tetur02g14871.1"/>
    <property type="gene ID" value="tetur02g14871"/>
</dbReference>
<reference evidence="5" key="1">
    <citation type="submission" date="2011-08" db="EMBL/GenBank/DDBJ databases">
        <authorList>
            <person name="Rombauts S."/>
        </authorList>
    </citation>
    <scope>NUCLEOTIDE SEQUENCE</scope>
    <source>
        <strain evidence="5">London</strain>
    </source>
</reference>
<dbReference type="Gene3D" id="1.25.40.420">
    <property type="match status" value="1"/>
</dbReference>
<dbReference type="Proteomes" id="UP000015104">
    <property type="component" value="Unassembled WGS sequence"/>
</dbReference>
<keyword evidence="5" id="KW-1185">Reference proteome</keyword>
<dbReference type="CDD" id="cd18186">
    <property type="entry name" value="BTB_POZ_ZBTB_KLHL-like"/>
    <property type="match status" value="1"/>
</dbReference>
<dbReference type="Pfam" id="PF07707">
    <property type="entry name" value="BACK"/>
    <property type="match status" value="1"/>
</dbReference>
<sequence>MDSLESNDQLTIVNGSTKHRISKQLIRKVPYFEKMLSLDLKESKENKVMLNFDEKALKSFLNWLELGNIFIEMDYVINLCNMLDYFGIKDDLIQDCIKHFNDNFSIEHLSVVIPQVTSTSMLINSGTLNAFICRYFTKIVNTSVWLDYPIETIEYICALNLMIHSEYQVFDVIMKWVKFKADSRMCHLNRLLKLVRWCHLEDKELFRITEQVQSLNYQPSKLCSFLKRDCDLNCNRTQQEHFIEIYELNATSLRIIISDNNFFPLIEQVVKLNNSMAIDVLHDEHVSDVFFDSGMEGIRIDWKRNEYRLLDRSQYETYFIKIHNCIQEKNFLEPVCLPANAELIWKYFQTNKSNYFRSTILDDNIYMISPQDFFKFNIYTHEKTIIRLERFKKGLPLGNLLIASRKANDDRVILIDKSTKDAFCFNVNTQQWSSIGRIIDCDRKSPVVQDSTHKLLTLTSTFISLDTISTYLKNNKGGRPKLPKKQIIL</sequence>
<evidence type="ECO:0000256" key="2">
    <source>
        <dbReference type="ARBA" id="ARBA00022737"/>
    </source>
</evidence>
<dbReference type="eggNOG" id="KOG4441">
    <property type="taxonomic scope" value="Eukaryota"/>
</dbReference>
<dbReference type="Gene3D" id="3.30.710.10">
    <property type="entry name" value="Potassium Channel Kv1.1, Chain A"/>
    <property type="match status" value="1"/>
</dbReference>
<organism evidence="4 5">
    <name type="scientific">Tetranychus urticae</name>
    <name type="common">Two-spotted spider mite</name>
    <dbReference type="NCBI Taxonomy" id="32264"/>
    <lineage>
        <taxon>Eukaryota</taxon>
        <taxon>Metazoa</taxon>
        <taxon>Ecdysozoa</taxon>
        <taxon>Arthropoda</taxon>
        <taxon>Chelicerata</taxon>
        <taxon>Arachnida</taxon>
        <taxon>Acari</taxon>
        <taxon>Acariformes</taxon>
        <taxon>Trombidiformes</taxon>
        <taxon>Prostigmata</taxon>
        <taxon>Eleutherengona</taxon>
        <taxon>Raphignathae</taxon>
        <taxon>Tetranychoidea</taxon>
        <taxon>Tetranychidae</taxon>
        <taxon>Tetranychus</taxon>
    </lineage>
</organism>
<keyword evidence="1" id="KW-0880">Kelch repeat</keyword>
<dbReference type="InterPro" id="IPR011705">
    <property type="entry name" value="BACK"/>
</dbReference>
<evidence type="ECO:0000313" key="5">
    <source>
        <dbReference type="Proteomes" id="UP000015104"/>
    </source>
</evidence>
<evidence type="ECO:0000256" key="1">
    <source>
        <dbReference type="ARBA" id="ARBA00022441"/>
    </source>
</evidence>
<feature type="domain" description="BACK" evidence="3">
    <location>
        <begin position="111"/>
        <end position="209"/>
    </location>
</feature>
<name>T1JY93_TETUR</name>
<reference evidence="4" key="2">
    <citation type="submission" date="2015-06" db="UniProtKB">
        <authorList>
            <consortium name="EnsemblMetazoa"/>
        </authorList>
    </citation>
    <scope>IDENTIFICATION</scope>
</reference>